<sequence length="69" mass="7725">MRLSALPARVGGRAVLYIVNTLPQRLLPNSRARCQHPPATELNSRERPVLQFCVCAFTTVSRKHPATRT</sequence>
<reference evidence="3 4" key="1">
    <citation type="submission" date="2020-04" db="EMBL/GenBank/DDBJ databases">
        <authorList>
            <person name="Wallbank WR R."/>
            <person name="Pardo Diaz C."/>
            <person name="Kozak K."/>
            <person name="Martin S."/>
            <person name="Jiggins C."/>
            <person name="Moest M."/>
            <person name="Warren A I."/>
            <person name="Byers J.R.P. K."/>
            <person name="Montejo-Kovacevich G."/>
            <person name="Yen C E."/>
        </authorList>
    </citation>
    <scope>NUCLEOTIDE SEQUENCE [LARGE SCALE GENOMIC DNA]</scope>
</reference>
<name>A0A8S0YUN5_ARCPL</name>
<gene>
    <name evidence="2" type="ORF">APLA_LOCUS12261</name>
    <name evidence="1" type="ORF">APLA_LOCUS1532</name>
</gene>
<dbReference type="Proteomes" id="UP000494106">
    <property type="component" value="Unassembled WGS sequence"/>
</dbReference>
<evidence type="ECO:0000313" key="1">
    <source>
        <dbReference type="EMBL" id="CAB3223248.1"/>
    </source>
</evidence>
<comment type="caution">
    <text evidence="1">The sequence shown here is derived from an EMBL/GenBank/DDBJ whole genome shotgun (WGS) entry which is preliminary data.</text>
</comment>
<evidence type="ECO:0000313" key="2">
    <source>
        <dbReference type="EMBL" id="CAB3247975.1"/>
    </source>
</evidence>
<dbReference type="EMBL" id="CADEBC010000135">
    <property type="protein sequence ID" value="CAB3223248.1"/>
    <property type="molecule type" value="Genomic_DNA"/>
</dbReference>
<evidence type="ECO:0000313" key="3">
    <source>
        <dbReference type="Proteomes" id="UP000494106"/>
    </source>
</evidence>
<dbReference type="Proteomes" id="UP000494256">
    <property type="component" value="Unassembled WGS sequence"/>
</dbReference>
<keyword evidence="3" id="KW-1185">Reference proteome</keyword>
<dbReference type="AlphaFoldDB" id="A0A8S0YUN5"/>
<dbReference type="EMBL" id="CADEBD010000337">
    <property type="protein sequence ID" value="CAB3247975.1"/>
    <property type="molecule type" value="Genomic_DNA"/>
</dbReference>
<accession>A0A8S0YUN5</accession>
<protein>
    <submittedName>
        <fullName evidence="1">Uncharacterized protein</fullName>
    </submittedName>
</protein>
<organism evidence="1 3">
    <name type="scientific">Arctia plantaginis</name>
    <name type="common">Wood tiger moth</name>
    <name type="synonym">Phalaena plantaginis</name>
    <dbReference type="NCBI Taxonomy" id="874455"/>
    <lineage>
        <taxon>Eukaryota</taxon>
        <taxon>Metazoa</taxon>
        <taxon>Ecdysozoa</taxon>
        <taxon>Arthropoda</taxon>
        <taxon>Hexapoda</taxon>
        <taxon>Insecta</taxon>
        <taxon>Pterygota</taxon>
        <taxon>Neoptera</taxon>
        <taxon>Endopterygota</taxon>
        <taxon>Lepidoptera</taxon>
        <taxon>Glossata</taxon>
        <taxon>Ditrysia</taxon>
        <taxon>Noctuoidea</taxon>
        <taxon>Erebidae</taxon>
        <taxon>Arctiinae</taxon>
        <taxon>Arctia</taxon>
    </lineage>
</organism>
<proteinExistence type="predicted"/>
<evidence type="ECO:0000313" key="4">
    <source>
        <dbReference type="Proteomes" id="UP000494256"/>
    </source>
</evidence>